<evidence type="ECO:0000259" key="1">
    <source>
        <dbReference type="Pfam" id="PF12697"/>
    </source>
</evidence>
<organism evidence="2 3">
    <name type="scientific">Glonium stellatum</name>
    <dbReference type="NCBI Taxonomy" id="574774"/>
    <lineage>
        <taxon>Eukaryota</taxon>
        <taxon>Fungi</taxon>
        <taxon>Dikarya</taxon>
        <taxon>Ascomycota</taxon>
        <taxon>Pezizomycotina</taxon>
        <taxon>Dothideomycetes</taxon>
        <taxon>Pleosporomycetidae</taxon>
        <taxon>Gloniales</taxon>
        <taxon>Gloniaceae</taxon>
        <taxon>Glonium</taxon>
    </lineage>
</organism>
<keyword evidence="3" id="KW-1185">Reference proteome</keyword>
<name>A0A8E2EV38_9PEZI</name>
<protein>
    <recommendedName>
        <fullName evidence="1">AB hydrolase-1 domain-containing protein</fullName>
    </recommendedName>
</protein>
<gene>
    <name evidence="2" type="ORF">AOQ84DRAFT_441504</name>
</gene>
<dbReference type="OrthoDB" id="2152248at2759"/>
<dbReference type="Proteomes" id="UP000250140">
    <property type="component" value="Unassembled WGS sequence"/>
</dbReference>
<dbReference type="InterPro" id="IPR000073">
    <property type="entry name" value="AB_hydrolase_1"/>
</dbReference>
<dbReference type="AlphaFoldDB" id="A0A8E2EV38"/>
<sequence length="348" mass="38180">MAATTNPLHSTHPASIPPISNQRFAIAGILTTVYGISELPSSVESVACLWLLHPRLQTQETMAPIAAQMIRAWNERVTEGRTGRPLKGLIAVSFDQRNHGSREVDARANMAWRENNPRHAQDMFSCYHGTSLDASLLLTHLQSYIFSSASSPCRLTQHLVLGVSLGGHAAWHCILHDPRITAAVVTIGTPDYTRLMAHRAAKSKLKTWTSTSPPGAGFFGSEDFPRALIDAVARYDPAGLLLPGIDENFKPAQEDLQRFKELVLQHLGGKKILNLSGGADKLVPYAVGEPFLKTLKQVTQEDRELNVEFEDVIYDGTGHTMSPPMAEKAVRWVCDVLSKGGETKESKI</sequence>
<evidence type="ECO:0000313" key="2">
    <source>
        <dbReference type="EMBL" id="OCL05361.1"/>
    </source>
</evidence>
<proteinExistence type="predicted"/>
<dbReference type="PANTHER" id="PTHR47381">
    <property type="entry name" value="ALPHA/BETA-HYDROLASES SUPERFAMILY PROTEIN"/>
    <property type="match status" value="1"/>
</dbReference>
<dbReference type="PANTHER" id="PTHR47381:SF3">
    <property type="entry name" value="ALPHA_BETA-HYDROLASES SUPERFAMILY PROTEIN"/>
    <property type="match status" value="1"/>
</dbReference>
<accession>A0A8E2EV38</accession>
<dbReference type="EMBL" id="KV750308">
    <property type="protein sequence ID" value="OCL05361.1"/>
    <property type="molecule type" value="Genomic_DNA"/>
</dbReference>
<feature type="domain" description="AB hydrolase-1" evidence="1">
    <location>
        <begin position="91"/>
        <end position="329"/>
    </location>
</feature>
<reference evidence="2 3" key="1">
    <citation type="journal article" date="2016" name="Nat. Commun.">
        <title>Ectomycorrhizal ecology is imprinted in the genome of the dominant symbiotic fungus Cenococcum geophilum.</title>
        <authorList>
            <consortium name="DOE Joint Genome Institute"/>
            <person name="Peter M."/>
            <person name="Kohler A."/>
            <person name="Ohm R.A."/>
            <person name="Kuo A."/>
            <person name="Krutzmann J."/>
            <person name="Morin E."/>
            <person name="Arend M."/>
            <person name="Barry K.W."/>
            <person name="Binder M."/>
            <person name="Choi C."/>
            <person name="Clum A."/>
            <person name="Copeland A."/>
            <person name="Grisel N."/>
            <person name="Haridas S."/>
            <person name="Kipfer T."/>
            <person name="LaButti K."/>
            <person name="Lindquist E."/>
            <person name="Lipzen A."/>
            <person name="Maire R."/>
            <person name="Meier B."/>
            <person name="Mihaltcheva S."/>
            <person name="Molinier V."/>
            <person name="Murat C."/>
            <person name="Poggeler S."/>
            <person name="Quandt C.A."/>
            <person name="Sperisen C."/>
            <person name="Tritt A."/>
            <person name="Tisserant E."/>
            <person name="Crous P.W."/>
            <person name="Henrissat B."/>
            <person name="Nehls U."/>
            <person name="Egli S."/>
            <person name="Spatafora J.W."/>
            <person name="Grigoriev I.V."/>
            <person name="Martin F.M."/>
        </authorList>
    </citation>
    <scope>NUCLEOTIDE SEQUENCE [LARGE SCALE GENOMIC DNA]</scope>
    <source>
        <strain evidence="2 3">CBS 207.34</strain>
    </source>
</reference>
<dbReference type="InterPro" id="IPR029058">
    <property type="entry name" value="AB_hydrolase_fold"/>
</dbReference>
<evidence type="ECO:0000313" key="3">
    <source>
        <dbReference type="Proteomes" id="UP000250140"/>
    </source>
</evidence>
<dbReference type="Pfam" id="PF12697">
    <property type="entry name" value="Abhydrolase_6"/>
    <property type="match status" value="1"/>
</dbReference>
<dbReference type="SUPFAM" id="SSF53474">
    <property type="entry name" value="alpha/beta-Hydrolases"/>
    <property type="match status" value="1"/>
</dbReference>
<dbReference type="Gene3D" id="3.40.50.1820">
    <property type="entry name" value="alpha/beta hydrolase"/>
    <property type="match status" value="1"/>
</dbReference>